<dbReference type="Gene3D" id="3.40.50.12780">
    <property type="entry name" value="N-terminal domain of ligase-like"/>
    <property type="match status" value="1"/>
</dbReference>
<accession>A0A6A7GED1</accession>
<dbReference type="InterPro" id="IPR020845">
    <property type="entry name" value="AMP-binding_CS"/>
</dbReference>
<dbReference type="PROSITE" id="PS00455">
    <property type="entry name" value="AMP_BINDING"/>
    <property type="match status" value="1"/>
</dbReference>
<dbReference type="PANTHER" id="PTHR44394">
    <property type="entry name" value="BETA-ALANINE-ACTIVATING ENZYME"/>
    <property type="match status" value="1"/>
</dbReference>
<feature type="domain" description="AMP-dependent synthetase/ligase" evidence="1">
    <location>
        <begin position="88"/>
        <end position="344"/>
    </location>
</feature>
<dbReference type="PANTHER" id="PTHR44394:SF1">
    <property type="entry name" value="BETA-ALANINE-ACTIVATING ENZYME"/>
    <property type="match status" value="1"/>
</dbReference>
<dbReference type="EMBL" id="IACT01008593">
    <property type="protein sequence ID" value="LAC27705.1"/>
    <property type="molecule type" value="mRNA"/>
</dbReference>
<evidence type="ECO:0000313" key="2">
    <source>
        <dbReference type="EMBL" id="LAC27705.1"/>
    </source>
</evidence>
<proteinExistence type="evidence at transcript level"/>
<dbReference type="SUPFAM" id="SSF56801">
    <property type="entry name" value="Acetyl-CoA synthetase-like"/>
    <property type="match status" value="1"/>
</dbReference>
<dbReference type="InterPro" id="IPR042099">
    <property type="entry name" value="ANL_N_sf"/>
</dbReference>
<dbReference type="InterPro" id="IPR052091">
    <property type="entry name" value="Beta-ala_Activ/Resist"/>
</dbReference>
<protein>
    <submittedName>
        <fullName evidence="2">Acyl-CoA synthetase family member 4-like</fullName>
    </submittedName>
</protein>
<sequence>MSTAKDLATLGLSECLMKSLQQSTGVAITHISGSSDVSSVPYAELLNAVMETRKVLRKLRKLTGLNHKSSATAATDGVVAPIILTVCVETGIPCVALILAALLERHAYMYVDPAKRRTDANHNIVSIVKPDYFIMEETDVVECTWQCGERLSECINIFNTNFCIIPSHEKSFNPLQSKDELAYIVTTTGTTGHPKIVYVPYRCVLPNVTDLCYKFEVQSSDVIFSAAPLSFDPSIVNILMCLLSGAELVLVSTGTLCSSSNTVSNLLDRRVSIIQVTPSLLSLWNCQSHLSNTLFGCNSPVKFVILGGEPLPSLKTLRYWLSQSSQIQLYSLYGITEVSAWASIKKIILHTEIRLACFHEHDYDVFKIKTSISSNKIGAATNDETYLCNKAKVSPDNNPNHKKIELNNKTLLISETESKNDLTSVLCFSSDDAERFLNKLCLSNTELGELLSETAMCVVNEGQPISEGTG</sequence>
<organism evidence="2">
    <name type="scientific">Hirondellea gigas</name>
    <dbReference type="NCBI Taxonomy" id="1518452"/>
    <lineage>
        <taxon>Eukaryota</taxon>
        <taxon>Metazoa</taxon>
        <taxon>Ecdysozoa</taxon>
        <taxon>Arthropoda</taxon>
        <taxon>Crustacea</taxon>
        <taxon>Multicrustacea</taxon>
        <taxon>Malacostraca</taxon>
        <taxon>Eumalacostraca</taxon>
        <taxon>Peracarida</taxon>
        <taxon>Amphipoda</taxon>
        <taxon>Amphilochidea</taxon>
        <taxon>Lysianassida</taxon>
        <taxon>Lysianassidira</taxon>
        <taxon>Lysianassoidea</taxon>
        <taxon>Lysianassidae</taxon>
        <taxon>Hirondellea</taxon>
    </lineage>
</organism>
<dbReference type="Pfam" id="PF00501">
    <property type="entry name" value="AMP-binding"/>
    <property type="match status" value="1"/>
</dbReference>
<evidence type="ECO:0000259" key="1">
    <source>
        <dbReference type="Pfam" id="PF00501"/>
    </source>
</evidence>
<dbReference type="GO" id="GO:0043041">
    <property type="term" value="P:amino acid activation for nonribosomal peptide biosynthetic process"/>
    <property type="evidence" value="ECO:0007669"/>
    <property type="project" value="TreeGrafter"/>
</dbReference>
<dbReference type="InterPro" id="IPR000873">
    <property type="entry name" value="AMP-dep_synth/lig_dom"/>
</dbReference>
<name>A0A6A7GED1_9CRUS</name>
<reference evidence="2" key="1">
    <citation type="submission" date="2017-11" db="EMBL/GenBank/DDBJ databases">
        <title>The sensing device of the deep-sea amphipod.</title>
        <authorList>
            <person name="Kobayashi H."/>
            <person name="Nagahama T."/>
            <person name="Arai W."/>
            <person name="Sasagawa Y."/>
            <person name="Umeda M."/>
            <person name="Hayashi T."/>
            <person name="Nikaido I."/>
            <person name="Watanabe H."/>
            <person name="Oguri K."/>
            <person name="Kitazato H."/>
            <person name="Fujioka K."/>
            <person name="Kido Y."/>
            <person name="Takami H."/>
        </authorList>
    </citation>
    <scope>NUCLEOTIDE SEQUENCE</scope>
    <source>
        <tissue evidence="2">Whole body</tissue>
    </source>
</reference>
<dbReference type="AlphaFoldDB" id="A0A6A7GED1"/>